<dbReference type="VEuPathDB" id="PlasmoDB:AK88_03066"/>
<reference evidence="2 3" key="1">
    <citation type="submission" date="2014-03" db="EMBL/GenBank/DDBJ databases">
        <title>The Genome Sequence of Plasmodium fragile nilgiri.</title>
        <authorList>
            <consortium name="The Broad Institute Genomics Platform"/>
            <consortium name="The Broad Institute Genome Sequencing Center for Infectious Disease"/>
            <person name="Neafsey D."/>
            <person name="Duraisingh M."/>
            <person name="Young S.K."/>
            <person name="Zeng Q."/>
            <person name="Gargeya S."/>
            <person name="Abouelleil A."/>
            <person name="Alvarado L."/>
            <person name="Chapman S.B."/>
            <person name="Gainer-Dewar J."/>
            <person name="Goldberg J."/>
            <person name="Griggs A."/>
            <person name="Gujja S."/>
            <person name="Hansen M."/>
            <person name="Howarth C."/>
            <person name="Imamovic A."/>
            <person name="Larimer J."/>
            <person name="Pearson M."/>
            <person name="Poon T.W."/>
            <person name="Priest M."/>
            <person name="Roberts A."/>
            <person name="Saif S."/>
            <person name="Shea T."/>
            <person name="Sykes S."/>
            <person name="Wortman J."/>
            <person name="Nusbaum C."/>
            <person name="Birren B."/>
        </authorList>
    </citation>
    <scope>NUCLEOTIDE SEQUENCE [LARGE SCALE GENOMIC DNA]</scope>
    <source>
        <strain evidence="3">nilgiri</strain>
    </source>
</reference>
<dbReference type="OMA" id="ENHSDHD"/>
<keyword evidence="3" id="KW-1185">Reference proteome</keyword>
<evidence type="ECO:0000256" key="1">
    <source>
        <dbReference type="SAM" id="MobiDB-lite"/>
    </source>
</evidence>
<dbReference type="EMBL" id="KQ001677">
    <property type="protein sequence ID" value="KJP87269.1"/>
    <property type="molecule type" value="Genomic_DNA"/>
</dbReference>
<name>A0A0D9QJT2_PLAFR</name>
<feature type="region of interest" description="Disordered" evidence="1">
    <location>
        <begin position="1"/>
        <end position="26"/>
    </location>
</feature>
<organism evidence="2 3">
    <name type="scientific">Plasmodium fragile</name>
    <dbReference type="NCBI Taxonomy" id="5857"/>
    <lineage>
        <taxon>Eukaryota</taxon>
        <taxon>Sar</taxon>
        <taxon>Alveolata</taxon>
        <taxon>Apicomplexa</taxon>
        <taxon>Aconoidasida</taxon>
        <taxon>Haemosporida</taxon>
        <taxon>Plasmodiidae</taxon>
        <taxon>Plasmodium</taxon>
        <taxon>Plasmodium (Plasmodium)</taxon>
    </lineage>
</organism>
<dbReference type="Proteomes" id="UP000054561">
    <property type="component" value="Unassembled WGS sequence"/>
</dbReference>
<accession>A0A0D9QJT2</accession>
<feature type="region of interest" description="Disordered" evidence="1">
    <location>
        <begin position="49"/>
        <end position="125"/>
    </location>
</feature>
<gene>
    <name evidence="2" type="ORF">AK88_03066</name>
</gene>
<feature type="region of interest" description="Disordered" evidence="1">
    <location>
        <begin position="969"/>
        <end position="997"/>
    </location>
</feature>
<feature type="region of interest" description="Disordered" evidence="1">
    <location>
        <begin position="295"/>
        <end position="314"/>
    </location>
</feature>
<sequence>MNELKELSKKVKENTTVKKEEKKNEPEIKNLFENFLSNNSINYISSFINKTNGIDKPGENDQGEGIPQGEDHLKPARQSGEKQTCGEPTDEKGSYPQNDAPPGKKHLTERRKQYKDDSEGHPVENKNVSLINVKKILQNKKNVDFKDLNKLINHFDEEIIERSKKLEKFMNKNKIKNDYSEQILMIEKFSREMRIIEKNFSQKEDPLYQMYLMKKEKKKSYDSLVFFKNFFKCLNNYLHLLEKAETNYKKLKIWKVLLYLRNCKTHILLIRAILKSAQEGNVDGEAMNVMRPQLNMEKSTPSDGPPQFDDSTLLGKSNDEDKYNDILGNETNSDGIPTDKHVDTKLIEDLKKMFLTDSVEEEQNEKPTLMKEIKMKYDHLLNNLRCIVQVTFEKMFLFDGIIKICKYIYLNPRDTFAENEENIQGPKISYVMFWHMAYILKMHRKYMEEIKKHLFFNLFKFMVLFYCLAKNVNWKKVINNLHQMEHKSYSLNYADVKKFVSSIVQKRNGVDLCTHDSCSHFGMFKSFIFCEHDGRTSVGEEEDAGGNDPFTALCLSDYIIEDDDSVVIDVENFFGNFLESLEGAQKISQSSWLPPEGSSPFQGGKVDLEGSNDLKSDDVKGKQGADSGSATLQLGFGAPVEREKVTDCANFFTALSRCLFEFHAVAELLFVESRNGGNGMCGAEVNETDKTGEASPLDITIEEGAHAGELKDAFDFYFGAQKGEENGGEMYFVEYELEVHEQGRLNNMKEKIRSKYEQSMGEQSKVEHVESGNASEPPSGQAAFSHYMLNKELNQNLFTYFHQINRKRNNFSHIFDVYFMYRWKKEEKKFDQLVKKIFHKNFHHHLDQTYTVLREMLLFKKEGDYILVNSSLDGYLYNLFFDEDNNYALKNVEGLTYRSVVKFVEAGQGALREALQAKVDKIIAQKNMHSKGITGGGTYWGGETTCVDIPGVGKSKKGLPPGGDVKKTVLSKKGGKDTPHGGCEVGHAGNEDEKGDKCVQDNEGGVGGTPTTDKAILSVTAEQYRIDCMRIHKNLLYVFFVIYRIVHYSYKVLLDMKGAAWNDQSVHQIEGGGTEEQKRKQIIAINTVLFCYKIVKYIYDAFLSYCFFTFRFSCFPKVPCENEFLLSVINDNIFLKKVLQNVYSVFLHHQHLFNLSMCVDDIISFKNVQLREDGGFCQRGSNEWADEEHIKGGHITNSEQKDRKDCNSKGTKLRAEGYILKQNEEKKKSNCPPKEYLHCINKMSILKKIHLYIDKFQINLNFFKNMFVKIYKDKFTRLLQKDTLFTEEQFLINMSKIVNIIFEFFQIQDLCKIAHTDITLRLVDYFFFLINAQVYTFTKERGRMDEDERQLLYNKLVFTQNSLSFVLHSYADNCGEEKNHAQQEENYFLRITDELPFSLTNLKKNKALFLLLFCKVKQILNAKKGILEMHDPKMVQALLANNPHVYEDENYDAILNEFK</sequence>
<evidence type="ECO:0000313" key="3">
    <source>
        <dbReference type="Proteomes" id="UP000054561"/>
    </source>
</evidence>
<dbReference type="RefSeq" id="XP_012336112.1">
    <property type="nucleotide sequence ID" value="XM_012480689.1"/>
</dbReference>
<evidence type="ECO:0000313" key="2">
    <source>
        <dbReference type="EMBL" id="KJP87269.1"/>
    </source>
</evidence>
<feature type="compositionally biased region" description="Basic and acidic residues" evidence="1">
    <location>
        <begin position="110"/>
        <end position="124"/>
    </location>
</feature>
<dbReference type="OrthoDB" id="392829at2759"/>
<protein>
    <submittedName>
        <fullName evidence="2">Uncharacterized protein</fullName>
    </submittedName>
</protein>
<dbReference type="GeneID" id="24268380"/>
<proteinExistence type="predicted"/>